<keyword evidence="2" id="KW-1185">Reference proteome</keyword>
<dbReference type="Proteomes" id="UP001165064">
    <property type="component" value="Unassembled WGS sequence"/>
</dbReference>
<gene>
    <name evidence="1" type="ORF">Amon02_000452700</name>
</gene>
<name>A0ACB5T464_AMBMO</name>
<reference evidence="1" key="1">
    <citation type="submission" date="2023-04" db="EMBL/GenBank/DDBJ databases">
        <title>Ambrosiozyma monospora NBRC 10751.</title>
        <authorList>
            <person name="Ichikawa N."/>
            <person name="Sato H."/>
            <person name="Tonouchi N."/>
        </authorList>
    </citation>
    <scope>NUCLEOTIDE SEQUENCE</scope>
    <source>
        <strain evidence="1">NBRC 10751</strain>
    </source>
</reference>
<organism evidence="1 2">
    <name type="scientific">Ambrosiozyma monospora</name>
    <name type="common">Yeast</name>
    <name type="synonym">Endomycopsis monosporus</name>
    <dbReference type="NCBI Taxonomy" id="43982"/>
    <lineage>
        <taxon>Eukaryota</taxon>
        <taxon>Fungi</taxon>
        <taxon>Dikarya</taxon>
        <taxon>Ascomycota</taxon>
        <taxon>Saccharomycotina</taxon>
        <taxon>Pichiomycetes</taxon>
        <taxon>Pichiales</taxon>
        <taxon>Pichiaceae</taxon>
        <taxon>Ambrosiozyma</taxon>
    </lineage>
</organism>
<dbReference type="EMBL" id="BSXS01003128">
    <property type="protein sequence ID" value="GME80594.1"/>
    <property type="molecule type" value="Genomic_DNA"/>
</dbReference>
<accession>A0ACB5T464</accession>
<protein>
    <submittedName>
        <fullName evidence="1">Unnamed protein product</fullName>
    </submittedName>
</protein>
<proteinExistence type="predicted"/>
<sequence>MLFSTFSTFSTWLTTLIILILSKTAYGNSTTTDDEQREWPDISGQRIVAIRAQRDISKNITIASNQVLGVNLTETLFKNIGYKADSLQYFQQMLNTGIQAFAIDLYYNEHSGDWGLCPGSRWVTNSTKLRCDDAAIFNITSVVSNLNTYLASSTTELNTNTVYLLFSLNSIDVNRQESITGVHSLNDAFSSLQYAVSSSHLSPTLVPSLNTFLFEELHRVVPIIVTNNLKHNTTYDFNTEAGYPNPKIFLPNATTEISMEAPEVHIDYRPLENMTTCVPYSDYNSTYALWLLSNNHSSYGSSVEFIDTVFEQRVLVMGCKQPEFDI</sequence>
<comment type="caution">
    <text evidence="1">The sequence shown here is derived from an EMBL/GenBank/DDBJ whole genome shotgun (WGS) entry which is preliminary data.</text>
</comment>
<evidence type="ECO:0000313" key="2">
    <source>
        <dbReference type="Proteomes" id="UP001165064"/>
    </source>
</evidence>
<evidence type="ECO:0000313" key="1">
    <source>
        <dbReference type="EMBL" id="GME80594.1"/>
    </source>
</evidence>